<dbReference type="EMBL" id="MK072071">
    <property type="protein sequence ID" value="AYV78197.1"/>
    <property type="molecule type" value="Genomic_DNA"/>
</dbReference>
<dbReference type="SUPFAM" id="SSF52047">
    <property type="entry name" value="RNI-like"/>
    <property type="match status" value="1"/>
</dbReference>
<name>A0A3G4ZTI8_9VIRU</name>
<protein>
    <submittedName>
        <fullName evidence="1">Uncharacterized protein</fullName>
    </submittedName>
</protein>
<sequence>MEYGFICFDIKYRFSIKNEFINMLHDKNMCEIEIAFGRMDWNEIYNILSTISTVYNEFHTKKTIILQLYDDSIQEELHKKFIDIFSDFLNRNKIIAKITIVLVDAIIDLKVCKKFNQLLKNNEQIKIIEIDGHAGEIFDYHTIVEDIMLDKMIIHEQKLVKLLKIILIPSIKDISIIFPNGIIAKELHIIEFQKALEETKSLTNINILTTLINLDINTLQYYEVSSLNKENYNKMMEIQQNINKFLECFFESKNKSVKSMTFECQNIFPEMKKIFKKYMINNETITELTLEKVDDNDFEYLVQNKTIEKLCIADSYSKMTNKSFGLIERFITINRKITDLEIQRKLTSNQYKMLKNAILKNGTIEKIKCWSNPKYNKTYKSILNTVDNIRKSKVQHTRTYLDLFAGYQILAVIGIINEYVGL</sequence>
<gene>
    <name evidence="1" type="ORF">Edafosvirus6_46</name>
</gene>
<evidence type="ECO:0000313" key="1">
    <source>
        <dbReference type="EMBL" id="AYV78197.1"/>
    </source>
</evidence>
<reference evidence="1" key="1">
    <citation type="submission" date="2018-10" db="EMBL/GenBank/DDBJ databases">
        <title>Hidden diversity of soil giant viruses.</title>
        <authorList>
            <person name="Schulz F."/>
            <person name="Alteio L."/>
            <person name="Goudeau D."/>
            <person name="Ryan E.M."/>
            <person name="Malmstrom R.R."/>
            <person name="Blanchard J."/>
            <person name="Woyke T."/>
        </authorList>
    </citation>
    <scope>NUCLEOTIDE SEQUENCE</scope>
    <source>
        <strain evidence="1">EDV1</strain>
    </source>
</reference>
<organism evidence="1">
    <name type="scientific">Edafosvirus sp</name>
    <dbReference type="NCBI Taxonomy" id="2487765"/>
    <lineage>
        <taxon>Viruses</taxon>
        <taxon>Varidnaviria</taxon>
        <taxon>Bamfordvirae</taxon>
        <taxon>Nucleocytoviricota</taxon>
        <taxon>Megaviricetes</taxon>
        <taxon>Imitervirales</taxon>
        <taxon>Mimiviridae</taxon>
        <taxon>Klosneuvirinae</taxon>
    </lineage>
</organism>
<proteinExistence type="predicted"/>
<accession>A0A3G4ZTI8</accession>